<dbReference type="STRING" id="1356854.N007_04120"/>
<keyword evidence="2" id="KW-1185">Reference proteome</keyword>
<evidence type="ECO:0000313" key="2">
    <source>
        <dbReference type="Proteomes" id="UP000829401"/>
    </source>
</evidence>
<dbReference type="OrthoDB" id="2370113at2"/>
<reference evidence="2" key="1">
    <citation type="journal article" date="2022" name="G3 (Bethesda)">
        <title>Unveiling the complete genome sequence of Alicyclobacillus acidoterrestris DSM 3922T, a taint-producing strain.</title>
        <authorList>
            <person name="Leonardo I.C."/>
            <person name="Barreto Crespo M.T."/>
            <person name="Gaspar F.B."/>
        </authorList>
    </citation>
    <scope>NUCLEOTIDE SEQUENCE [LARGE SCALE GENOMIC DNA]</scope>
    <source>
        <strain evidence="2">DSM 3922</strain>
    </source>
</reference>
<dbReference type="AlphaFoldDB" id="T0DHN9"/>
<gene>
    <name evidence="1" type="ORF">K1I37_12685</name>
</gene>
<organism evidence="1 2">
    <name type="scientific">Alicyclobacillus acidoterrestris (strain ATCC 49025 / DSM 3922 / CIP 106132 / NCIMB 13137 / GD3B)</name>
    <dbReference type="NCBI Taxonomy" id="1356854"/>
    <lineage>
        <taxon>Bacteria</taxon>
        <taxon>Bacillati</taxon>
        <taxon>Bacillota</taxon>
        <taxon>Bacilli</taxon>
        <taxon>Bacillales</taxon>
        <taxon>Alicyclobacillaceae</taxon>
        <taxon>Alicyclobacillus</taxon>
    </lineage>
</organism>
<dbReference type="EMBL" id="CP080467">
    <property type="protein sequence ID" value="UNO47558.1"/>
    <property type="molecule type" value="Genomic_DNA"/>
</dbReference>
<dbReference type="Proteomes" id="UP000829401">
    <property type="component" value="Chromosome"/>
</dbReference>
<accession>A0A9E7CUY5</accession>
<dbReference type="RefSeq" id="WP_021295752.1">
    <property type="nucleotide sequence ID" value="NZ_AURB01000101.1"/>
</dbReference>
<dbReference type="KEGG" id="aaco:K1I37_12685"/>
<proteinExistence type="predicted"/>
<protein>
    <submittedName>
        <fullName evidence="1">Uncharacterized protein</fullName>
    </submittedName>
</protein>
<name>T0DHN9_ALIAG</name>
<sequence>MRTRMTGAERRQWVDKLLEEYAAVAWAYLVAECDTVEQAEDAFVYAFILANERLAEAHVEPSEDWMMEILREAVREAPSDSDWRDQLVDADAQVAEVKEAVAQGESLRVPQALIQRSVQMMRANIARDEAMRHHRGPLWSKVGAVLAVVVGVAGVGYGVSDKWARHFQNRPPVSAKADATEKAVAHLGGDLPVSAVAVYKLNASTHLDVNHLAVNGNALYQGTLVLSADSWPRIEVSQQPFSTKGVTLGENVNATYTFELVPPLQASGKESDDSWEISNWHIEVMGNWIVGVISWSDGGSSDTNVQQIYALSTKSGKYSLVDTLAPQHGVENRFEVAVGDGKIVVQPGLDDGSGAPLGLPIQIYTLKGDDPTHAWTEDNQIPASFGLMQTPVVTKQGIIFQGIAGKTQTSSDNVDTWYELTWDGTMNHYDGPPVDGQAHWAVVGSSGTAWWVETTPDASDSHQGYQVSMAQLSEDKSNGSPTKSLEQPVLQLAVDDGNLIWLQQGTDKDEDTLVVAQVE</sequence>
<accession>T0DHN9</accession>
<evidence type="ECO:0000313" key="1">
    <source>
        <dbReference type="EMBL" id="UNO47558.1"/>
    </source>
</evidence>